<sequence length="264" mass="27723">MQIHGQSAAEASGLFAEIEAELSRLENIFSLYRPNSEIARLNLDGFLDHPSPDLLNVLSLCKSIYQASEGAFDPTVQPLWLALANGAGATETARARGAVGFDRLRFGPERVSFETRDAPVPPALTLNGIAQGAITDRIAGLLRARGLKNALIDIGEIAALGHRPGGAPWRVGIAEPGGAVLKKVTLSDRAIATSSTRSETLGSLQSHIINPKIPGETAEFTISVSAPHAAMADGLSTALCAAPEHSVDGLLSKFPGTRLELQHA</sequence>
<accession>A0AAE3WEC1</accession>
<comment type="caution">
    <text evidence="11">The sequence shown here is derived from an EMBL/GenBank/DDBJ whole genome shotgun (WGS) entry which is preliminary data.</text>
</comment>
<dbReference type="InterPro" id="IPR024932">
    <property type="entry name" value="ApbE"/>
</dbReference>
<evidence type="ECO:0000256" key="2">
    <source>
        <dbReference type="ARBA" id="ARBA00011955"/>
    </source>
</evidence>
<protein>
    <recommendedName>
        <fullName evidence="3">FAD:protein FMN transferase</fullName>
        <ecNumber evidence="2">2.7.1.180</ecNumber>
    </recommendedName>
    <alternativeName>
        <fullName evidence="9">Flavin transferase</fullName>
    </alternativeName>
</protein>
<gene>
    <name evidence="11" type="ORF">NO357_09280</name>
</gene>
<evidence type="ECO:0000313" key="12">
    <source>
        <dbReference type="Proteomes" id="UP001226762"/>
    </source>
</evidence>
<dbReference type="PANTHER" id="PTHR30040">
    <property type="entry name" value="THIAMINE BIOSYNTHESIS LIPOPROTEIN APBE"/>
    <property type="match status" value="1"/>
</dbReference>
<dbReference type="EC" id="2.7.1.180" evidence="2"/>
<dbReference type="AlphaFoldDB" id="A0AAE3WEC1"/>
<dbReference type="Pfam" id="PF02424">
    <property type="entry name" value="ApbE"/>
    <property type="match status" value="1"/>
</dbReference>
<keyword evidence="7" id="KW-0274">FAD</keyword>
<keyword evidence="12" id="KW-1185">Reference proteome</keyword>
<proteinExistence type="predicted"/>
<evidence type="ECO:0000256" key="5">
    <source>
        <dbReference type="ARBA" id="ARBA00022679"/>
    </source>
</evidence>
<keyword evidence="5 11" id="KW-0808">Transferase</keyword>
<dbReference type="Gene3D" id="3.10.520.10">
    <property type="entry name" value="ApbE-like domains"/>
    <property type="match status" value="1"/>
</dbReference>
<keyword evidence="8" id="KW-0460">Magnesium</keyword>
<dbReference type="InterPro" id="IPR003374">
    <property type="entry name" value="ApbE-like_sf"/>
</dbReference>
<evidence type="ECO:0000256" key="7">
    <source>
        <dbReference type="ARBA" id="ARBA00022827"/>
    </source>
</evidence>
<organism evidence="11 12">
    <name type="scientific">Marimonas arenosa</name>
    <dbReference type="NCBI Taxonomy" id="1795305"/>
    <lineage>
        <taxon>Bacteria</taxon>
        <taxon>Pseudomonadati</taxon>
        <taxon>Pseudomonadota</taxon>
        <taxon>Alphaproteobacteria</taxon>
        <taxon>Rhodobacterales</taxon>
        <taxon>Paracoccaceae</taxon>
        <taxon>Marimonas</taxon>
    </lineage>
</organism>
<dbReference type="GO" id="GO:0046872">
    <property type="term" value="F:metal ion binding"/>
    <property type="evidence" value="ECO:0007669"/>
    <property type="project" value="UniProtKB-KW"/>
</dbReference>
<dbReference type="Proteomes" id="UP001226762">
    <property type="component" value="Unassembled WGS sequence"/>
</dbReference>
<evidence type="ECO:0000256" key="6">
    <source>
        <dbReference type="ARBA" id="ARBA00022723"/>
    </source>
</evidence>
<keyword evidence="6" id="KW-0479">Metal-binding</keyword>
<reference evidence="11" key="2">
    <citation type="submission" date="2023-02" db="EMBL/GenBank/DDBJ databases">
        <title>'Rhodoalgimonas zhirmunskyi' gen. nov., isolated from a red alga.</title>
        <authorList>
            <person name="Nedashkovskaya O.I."/>
            <person name="Otstavnykh N.Y."/>
            <person name="Bystritskaya E.P."/>
            <person name="Balabanova L.A."/>
            <person name="Isaeva M.P."/>
        </authorList>
    </citation>
    <scope>NUCLEOTIDE SEQUENCE</scope>
    <source>
        <strain evidence="11">KCTC 52189</strain>
    </source>
</reference>
<evidence type="ECO:0000256" key="1">
    <source>
        <dbReference type="ARBA" id="ARBA00001946"/>
    </source>
</evidence>
<dbReference type="RefSeq" id="WP_306735349.1">
    <property type="nucleotide sequence ID" value="NZ_JANHAX010000002.1"/>
</dbReference>
<comment type="cofactor">
    <cofactor evidence="1">
        <name>Mg(2+)</name>
        <dbReference type="ChEBI" id="CHEBI:18420"/>
    </cofactor>
</comment>
<dbReference type="GO" id="GO:0016740">
    <property type="term" value="F:transferase activity"/>
    <property type="evidence" value="ECO:0007669"/>
    <property type="project" value="UniProtKB-KW"/>
</dbReference>
<dbReference type="SUPFAM" id="SSF143631">
    <property type="entry name" value="ApbE-like"/>
    <property type="match status" value="1"/>
</dbReference>
<keyword evidence="4" id="KW-0285">Flavoprotein</keyword>
<comment type="catalytic activity">
    <reaction evidence="10">
        <text>L-threonyl-[protein] + FAD = FMN-L-threonyl-[protein] + AMP + H(+)</text>
        <dbReference type="Rhea" id="RHEA:36847"/>
        <dbReference type="Rhea" id="RHEA-COMP:11060"/>
        <dbReference type="Rhea" id="RHEA-COMP:11061"/>
        <dbReference type="ChEBI" id="CHEBI:15378"/>
        <dbReference type="ChEBI" id="CHEBI:30013"/>
        <dbReference type="ChEBI" id="CHEBI:57692"/>
        <dbReference type="ChEBI" id="CHEBI:74257"/>
        <dbReference type="ChEBI" id="CHEBI:456215"/>
        <dbReference type="EC" id="2.7.1.180"/>
    </reaction>
</comment>
<dbReference type="EMBL" id="JANHAX010000002">
    <property type="protein sequence ID" value="MDQ2090088.1"/>
    <property type="molecule type" value="Genomic_DNA"/>
</dbReference>
<name>A0AAE3WEC1_9RHOB</name>
<evidence type="ECO:0000256" key="3">
    <source>
        <dbReference type="ARBA" id="ARBA00016337"/>
    </source>
</evidence>
<evidence type="ECO:0000256" key="4">
    <source>
        <dbReference type="ARBA" id="ARBA00022630"/>
    </source>
</evidence>
<evidence type="ECO:0000256" key="8">
    <source>
        <dbReference type="ARBA" id="ARBA00022842"/>
    </source>
</evidence>
<dbReference type="PANTHER" id="PTHR30040:SF2">
    <property type="entry name" value="FAD:PROTEIN FMN TRANSFERASE"/>
    <property type="match status" value="1"/>
</dbReference>
<evidence type="ECO:0000256" key="9">
    <source>
        <dbReference type="ARBA" id="ARBA00031306"/>
    </source>
</evidence>
<evidence type="ECO:0000256" key="10">
    <source>
        <dbReference type="ARBA" id="ARBA00048540"/>
    </source>
</evidence>
<evidence type="ECO:0000313" key="11">
    <source>
        <dbReference type="EMBL" id="MDQ2090088.1"/>
    </source>
</evidence>
<reference evidence="11" key="1">
    <citation type="submission" date="2022-07" db="EMBL/GenBank/DDBJ databases">
        <authorList>
            <person name="Otstavnykh N."/>
            <person name="Isaeva M."/>
            <person name="Bystritskaya E."/>
        </authorList>
    </citation>
    <scope>NUCLEOTIDE SEQUENCE</scope>
    <source>
        <strain evidence="11">KCTC 52189</strain>
    </source>
</reference>